<dbReference type="InterPro" id="IPR044926">
    <property type="entry name" value="RGS_subdomain_2"/>
</dbReference>
<evidence type="ECO:0000259" key="1">
    <source>
        <dbReference type="PROSITE" id="PS50132"/>
    </source>
</evidence>
<feature type="domain" description="RGS" evidence="1">
    <location>
        <begin position="1"/>
        <end position="73"/>
    </location>
</feature>
<dbReference type="InterPro" id="IPR036305">
    <property type="entry name" value="RGS_sf"/>
</dbReference>
<dbReference type="SUPFAM" id="SSF48097">
    <property type="entry name" value="Regulator of G-protein signaling, RGS"/>
    <property type="match status" value="1"/>
</dbReference>
<dbReference type="InterPro" id="IPR016137">
    <property type="entry name" value="RGS"/>
</dbReference>
<dbReference type="PROSITE" id="PS50132">
    <property type="entry name" value="RGS"/>
    <property type="match status" value="1"/>
</dbReference>
<name>A0ABD0PRP9_CIRMR</name>
<feature type="non-terminal residue" evidence="2">
    <location>
        <position position="1"/>
    </location>
</feature>
<reference evidence="2 3" key="1">
    <citation type="submission" date="2024-05" db="EMBL/GenBank/DDBJ databases">
        <title>Genome sequencing and assembly of Indian major carp, Cirrhinus mrigala (Hamilton, 1822).</title>
        <authorList>
            <person name="Mohindra V."/>
            <person name="Chowdhury L.M."/>
            <person name="Lal K."/>
            <person name="Jena J.K."/>
        </authorList>
    </citation>
    <scope>NUCLEOTIDE SEQUENCE [LARGE SCALE GENOMIC DNA]</scope>
    <source>
        <strain evidence="2">CM1030</strain>
        <tissue evidence="2">Blood</tissue>
    </source>
</reference>
<evidence type="ECO:0000313" key="2">
    <source>
        <dbReference type="EMBL" id="KAL0176380.1"/>
    </source>
</evidence>
<dbReference type="Proteomes" id="UP001529510">
    <property type="component" value="Unassembled WGS sequence"/>
</dbReference>
<dbReference type="Pfam" id="PF00615">
    <property type="entry name" value="RGS"/>
    <property type="match status" value="1"/>
</dbReference>
<sequence length="92" mass="10868">NEVPQLVGEIYQNFFVESREIPVEKALYKEIQQTLVGNKGTDVFHRIQGDVYETMKERYYPSFLVSDLYERLIKREEQRSSSQSSSEEKDDV</sequence>
<dbReference type="PANTHER" id="PTHR22775:SF48">
    <property type="entry name" value="SORTING NEXIN-25"/>
    <property type="match status" value="1"/>
</dbReference>
<comment type="caution">
    <text evidence="2">The sequence shown here is derived from an EMBL/GenBank/DDBJ whole genome shotgun (WGS) entry which is preliminary data.</text>
</comment>
<evidence type="ECO:0000313" key="3">
    <source>
        <dbReference type="Proteomes" id="UP001529510"/>
    </source>
</evidence>
<gene>
    <name evidence="2" type="ORF">M9458_028710</name>
</gene>
<dbReference type="AlphaFoldDB" id="A0ABD0PRP9"/>
<dbReference type="EMBL" id="JAMKFB020000014">
    <property type="protein sequence ID" value="KAL0176380.1"/>
    <property type="molecule type" value="Genomic_DNA"/>
</dbReference>
<protein>
    <recommendedName>
        <fullName evidence="1">RGS domain-containing protein</fullName>
    </recommendedName>
</protein>
<organism evidence="2 3">
    <name type="scientific">Cirrhinus mrigala</name>
    <name type="common">Mrigala</name>
    <dbReference type="NCBI Taxonomy" id="683832"/>
    <lineage>
        <taxon>Eukaryota</taxon>
        <taxon>Metazoa</taxon>
        <taxon>Chordata</taxon>
        <taxon>Craniata</taxon>
        <taxon>Vertebrata</taxon>
        <taxon>Euteleostomi</taxon>
        <taxon>Actinopterygii</taxon>
        <taxon>Neopterygii</taxon>
        <taxon>Teleostei</taxon>
        <taxon>Ostariophysi</taxon>
        <taxon>Cypriniformes</taxon>
        <taxon>Cyprinidae</taxon>
        <taxon>Labeoninae</taxon>
        <taxon>Labeonini</taxon>
        <taxon>Cirrhinus</taxon>
    </lineage>
</organism>
<accession>A0ABD0PRP9</accession>
<feature type="non-terminal residue" evidence="2">
    <location>
        <position position="92"/>
    </location>
</feature>
<proteinExistence type="predicted"/>
<dbReference type="Gene3D" id="1.10.167.10">
    <property type="entry name" value="Regulator of G-protein Signalling 4, domain 2"/>
    <property type="match status" value="1"/>
</dbReference>
<dbReference type="PANTHER" id="PTHR22775">
    <property type="entry name" value="SORTING NEXIN"/>
    <property type="match status" value="1"/>
</dbReference>
<keyword evidence="3" id="KW-1185">Reference proteome</keyword>